<dbReference type="RefSeq" id="XP_009692476.1">
    <property type="nucleotide sequence ID" value="XM_009694181.1"/>
</dbReference>
<dbReference type="EMBL" id="AP011949">
    <property type="protein sequence ID" value="BAM42175.1"/>
    <property type="molecule type" value="Genomic_DNA"/>
</dbReference>
<name>J4DAT4_THEOR</name>
<dbReference type="OMA" id="SHCERIL"/>
<sequence>MARILPRRRFYSSLEVVESGIGGIEKNGVLRKGAEQLQNPDRRTRRLESEFRQESLDFSSKLYLCERVSEVCELFSENATKLSANQLLLTLSRIIQINSISVRSKSIDYDEDIEPPEDFKVDAIDKGHDYFPANEFCPVPLNRLKCVNVKRLDTRVVEIFMKLMSKMAEMDREKILYLNRMCRYISGYHRKLVLSSSEDLLGAYVSQMDAKDMVRTAIAVASESENVEFVKIYIAELFKNIDSLNKEQKMIIFETMSKAKKCSTVFLVRFAEYINDCASAERGCGIDEVDSSDVASSRVDSDQKFGEGEYIQFLSVYSKNQKSMPRHLFKHLLARCLVVDFNKLSLSNVLDLVWISNKCGSVDLVLPKVTGLLTKKIAEIGPESLTMLIWSYSSGKMENRGFHEVLEQAAIDVSQELTPKNIALCAYSLSLKRADGCESRFHNHIQGDIVANISHFNGLDLAMLAFAYSSALCGSNVLHQCIQEAALNYVEELPADCISKLLVSYARIPGKTSLFSAFMMSFLQRMHQFPVHEFIQVMWAYLVMKCYERAFWTTCIEVVSNNFEQVINDQRCYLLYPVLKIITQITIISSASSIFATVTNSFAVNLVPLTSDLTRLINHTKKYFWASQLKNKNSELVSQVVKLVEGAENVKCDLDVDSFLVDVAFSLNGTNCTLLIYNDTNTFNRAPIGDLRLKELYLSNKGCKILRVLEDFWVNLDTPSQVAIISSQIKQ</sequence>
<dbReference type="GeneID" id="20716601"/>
<dbReference type="AlphaFoldDB" id="J4DAT4"/>
<proteinExistence type="predicted"/>
<organism evidence="1 2">
    <name type="scientific">Theileria orientalis strain Shintoku</name>
    <dbReference type="NCBI Taxonomy" id="869250"/>
    <lineage>
        <taxon>Eukaryota</taxon>
        <taxon>Sar</taxon>
        <taxon>Alveolata</taxon>
        <taxon>Apicomplexa</taxon>
        <taxon>Aconoidasida</taxon>
        <taxon>Piroplasmida</taxon>
        <taxon>Theileriidae</taxon>
        <taxon>Theileria</taxon>
    </lineage>
</organism>
<dbReference type="eggNOG" id="ENOG502SPZQ">
    <property type="taxonomic scope" value="Eukaryota"/>
</dbReference>
<protein>
    <recommendedName>
        <fullName evidence="3">RAP domain-containing protein</fullName>
    </recommendedName>
</protein>
<evidence type="ECO:0000313" key="1">
    <source>
        <dbReference type="EMBL" id="BAM42175.1"/>
    </source>
</evidence>
<evidence type="ECO:0000313" key="2">
    <source>
        <dbReference type="Proteomes" id="UP000003786"/>
    </source>
</evidence>
<dbReference type="VEuPathDB" id="PiroplasmaDB:TOT_040000545"/>
<reference evidence="1 2" key="1">
    <citation type="journal article" date="2012" name="MBio">
        <title>Comparative genome analysis of three eukaryotic parasites with differing abilities to transform leukocytes reveals key mediators of Theileria-induced leukocyte transformation.</title>
        <authorList>
            <person name="Hayashida K."/>
            <person name="Hara Y."/>
            <person name="Abe T."/>
            <person name="Yamasaki C."/>
            <person name="Toyoda A."/>
            <person name="Kosuge T."/>
            <person name="Suzuki Y."/>
            <person name="Sato Y."/>
            <person name="Kawashima S."/>
            <person name="Katayama T."/>
            <person name="Wakaguri H."/>
            <person name="Inoue N."/>
            <person name="Homma K."/>
            <person name="Tada-Umezaki M."/>
            <person name="Yagi Y."/>
            <person name="Fujii Y."/>
            <person name="Habara T."/>
            <person name="Kanehisa M."/>
            <person name="Watanabe H."/>
            <person name="Ito K."/>
            <person name="Gojobori T."/>
            <person name="Sugawara H."/>
            <person name="Imanishi T."/>
            <person name="Weir W."/>
            <person name="Gardner M."/>
            <person name="Pain A."/>
            <person name="Shiels B."/>
            <person name="Hattori M."/>
            <person name="Nene V."/>
            <person name="Sugimoto C."/>
        </authorList>
    </citation>
    <scope>NUCLEOTIDE SEQUENCE [LARGE SCALE GENOMIC DNA]</scope>
    <source>
        <strain evidence="1 2">Shintoku</strain>
    </source>
</reference>
<keyword evidence="2" id="KW-1185">Reference proteome</keyword>
<gene>
    <name evidence="1" type="ORF">TOT_040000545</name>
</gene>
<dbReference type="OrthoDB" id="419431at2759"/>
<evidence type="ECO:0008006" key="3">
    <source>
        <dbReference type="Google" id="ProtNLM"/>
    </source>
</evidence>
<dbReference type="Proteomes" id="UP000003786">
    <property type="component" value="Chromosome 4"/>
</dbReference>
<dbReference type="KEGG" id="tot:TOT_040000545"/>
<accession>J4DAT4</accession>